<dbReference type="PANTHER" id="PTHR11909">
    <property type="entry name" value="CASEIN KINASE-RELATED"/>
    <property type="match status" value="1"/>
</dbReference>
<proteinExistence type="predicted"/>
<accession>A0A0N5BAY1</accession>
<evidence type="ECO:0000313" key="5">
    <source>
        <dbReference type="WBParaSite" id="SPAL_0000319500.1"/>
    </source>
</evidence>
<feature type="domain" description="Protein kinase" evidence="3">
    <location>
        <begin position="39"/>
        <end position="348"/>
    </location>
</feature>
<dbReference type="PROSITE" id="PS00107">
    <property type="entry name" value="PROTEIN_KINASE_ATP"/>
    <property type="match status" value="1"/>
</dbReference>
<name>A0A0N5BAY1_STREA</name>
<dbReference type="Pfam" id="PF00069">
    <property type="entry name" value="Pkinase"/>
    <property type="match status" value="1"/>
</dbReference>
<keyword evidence="1" id="KW-0067">ATP-binding</keyword>
<keyword evidence="4" id="KW-1185">Reference proteome</keyword>
<protein>
    <submittedName>
        <fullName evidence="5">Protein kinase domain-containing protein</fullName>
    </submittedName>
</protein>
<dbReference type="WBParaSite" id="SPAL_0000319500.1">
    <property type="protein sequence ID" value="SPAL_0000319500.1"/>
    <property type="gene ID" value="SPAL_0000319500"/>
</dbReference>
<evidence type="ECO:0000256" key="1">
    <source>
        <dbReference type="PROSITE-ProRule" id="PRU10141"/>
    </source>
</evidence>
<feature type="binding site" evidence="1">
    <location>
        <position position="67"/>
    </location>
    <ligand>
        <name>ATP</name>
        <dbReference type="ChEBI" id="CHEBI:30616"/>
    </ligand>
</feature>
<organism evidence="4 5">
    <name type="scientific">Strongyloides papillosus</name>
    <name type="common">Intestinal threadworm</name>
    <dbReference type="NCBI Taxonomy" id="174720"/>
    <lineage>
        <taxon>Eukaryota</taxon>
        <taxon>Metazoa</taxon>
        <taxon>Ecdysozoa</taxon>
        <taxon>Nematoda</taxon>
        <taxon>Chromadorea</taxon>
        <taxon>Rhabditida</taxon>
        <taxon>Tylenchina</taxon>
        <taxon>Panagrolaimomorpha</taxon>
        <taxon>Strongyloidoidea</taxon>
        <taxon>Strongyloididae</taxon>
        <taxon>Strongyloides</taxon>
    </lineage>
</organism>
<dbReference type="GO" id="GO:0005524">
    <property type="term" value="F:ATP binding"/>
    <property type="evidence" value="ECO:0007669"/>
    <property type="project" value="UniProtKB-UniRule"/>
</dbReference>
<dbReference type="PROSITE" id="PS50011">
    <property type="entry name" value="PROTEIN_KINASE_DOM"/>
    <property type="match status" value="1"/>
</dbReference>
<evidence type="ECO:0000256" key="2">
    <source>
        <dbReference type="SAM" id="MobiDB-lite"/>
    </source>
</evidence>
<sequence length="348" mass="40329">MSNNSKIDSNQQSDFEQENEHSTSPKTITITNAKNDKKYEISKRLGKGGWGVIYLCYDHKKRTRALKVERESALDIEIQILEAAKKSKCIHFAKIYDHGNCPELDEPFIVMQCLGRNVADIKKHLPGKMFSKNTALRVLMQSLSGLKELHVLGYISRDIKPSNFCVGRNSIAPKSIYIIDFGVSRSYKGDNEKTVINEYSPSAWKGTAKYCPIANHMYQKQCRRDDVESWFYMAIELLEGKLPWNGVNRKNRSLIEEYKKMLREKDCDFYIKSPEFLQNLLLKIDTWKFLEEPDYRYIQTLLGKEVVKEGYNFDDPYDWETGSLNEINEIGSEVVTSEENNNKNIVKN</sequence>
<dbReference type="Proteomes" id="UP000046392">
    <property type="component" value="Unplaced"/>
</dbReference>
<feature type="compositionally biased region" description="Polar residues" evidence="2">
    <location>
        <begin position="1"/>
        <end position="14"/>
    </location>
</feature>
<dbReference type="InterPro" id="IPR000719">
    <property type="entry name" value="Prot_kinase_dom"/>
</dbReference>
<keyword evidence="1" id="KW-0547">Nucleotide-binding</keyword>
<evidence type="ECO:0000313" key="4">
    <source>
        <dbReference type="Proteomes" id="UP000046392"/>
    </source>
</evidence>
<reference evidence="5" key="1">
    <citation type="submission" date="2017-02" db="UniProtKB">
        <authorList>
            <consortium name="WormBaseParasite"/>
        </authorList>
    </citation>
    <scope>IDENTIFICATION</scope>
</reference>
<dbReference type="InterPro" id="IPR017441">
    <property type="entry name" value="Protein_kinase_ATP_BS"/>
</dbReference>
<evidence type="ECO:0000259" key="3">
    <source>
        <dbReference type="PROSITE" id="PS50011"/>
    </source>
</evidence>
<dbReference type="SUPFAM" id="SSF56112">
    <property type="entry name" value="Protein kinase-like (PK-like)"/>
    <property type="match status" value="1"/>
</dbReference>
<dbReference type="InterPro" id="IPR050235">
    <property type="entry name" value="CK1_Ser-Thr_kinase"/>
</dbReference>
<dbReference type="SMART" id="SM00220">
    <property type="entry name" value="S_TKc"/>
    <property type="match status" value="1"/>
</dbReference>
<dbReference type="GO" id="GO:0004672">
    <property type="term" value="F:protein kinase activity"/>
    <property type="evidence" value="ECO:0007669"/>
    <property type="project" value="InterPro"/>
</dbReference>
<dbReference type="Gene3D" id="1.10.510.10">
    <property type="entry name" value="Transferase(Phosphotransferase) domain 1"/>
    <property type="match status" value="1"/>
</dbReference>
<feature type="region of interest" description="Disordered" evidence="2">
    <location>
        <begin position="1"/>
        <end position="30"/>
    </location>
</feature>
<dbReference type="AlphaFoldDB" id="A0A0N5BAY1"/>
<dbReference type="InterPro" id="IPR011009">
    <property type="entry name" value="Kinase-like_dom_sf"/>
</dbReference>
<dbReference type="STRING" id="174720.A0A0N5BAY1"/>